<proteinExistence type="inferred from homology"/>
<reference evidence="7" key="2">
    <citation type="submission" date="2021-04" db="EMBL/GenBank/DDBJ databases">
        <authorList>
            <person name="Gilroy R."/>
        </authorList>
    </citation>
    <scope>NUCLEOTIDE SEQUENCE</scope>
    <source>
        <strain evidence="7">ChiHjej12B11-9195</strain>
    </source>
</reference>
<dbReference type="NCBIfam" id="TIGR00543">
    <property type="entry name" value="isochor_syn"/>
    <property type="match status" value="1"/>
</dbReference>
<name>A0A9D1ZT95_9MICC</name>
<gene>
    <name evidence="7" type="ORF">H9821_06790</name>
</gene>
<dbReference type="Gene3D" id="3.60.120.10">
    <property type="entry name" value="Anthranilate synthase"/>
    <property type="match status" value="1"/>
</dbReference>
<comment type="caution">
    <text evidence="7">The sequence shown here is derived from an EMBL/GenBank/DDBJ whole genome shotgun (WGS) entry which is preliminary data.</text>
</comment>
<feature type="domain" description="Chorismate-utilising enzyme C-terminal" evidence="6">
    <location>
        <begin position="107"/>
        <end position="362"/>
    </location>
</feature>
<evidence type="ECO:0000256" key="2">
    <source>
        <dbReference type="ARBA" id="ARBA00005297"/>
    </source>
</evidence>
<dbReference type="InterPro" id="IPR004561">
    <property type="entry name" value="IsoChor_synthase"/>
</dbReference>
<dbReference type="InterPro" id="IPR015890">
    <property type="entry name" value="Chorismate_C"/>
</dbReference>
<protein>
    <recommendedName>
        <fullName evidence="3">isochorismate synthase</fullName>
        <ecNumber evidence="3">5.4.4.2</ecNumber>
    </recommendedName>
    <alternativeName>
        <fullName evidence="5">Isochorismate mutase</fullName>
    </alternativeName>
</protein>
<sequence>MTPTPRFHFLTGKQHLTFEAENYCTGPIGSRQVQDFISDTLSSGPVEGTGQPVICGMIPFRPEQPAHLLACPAPQSEPLAELADDELPEESIALLEAEREDNLEQARHYRQAVASALDAISAGQVKKVVLARQARYRIPEGYRLGAPELVRSLHRKNPAADTFSFTLPDGQHWVGASPEVVADLQQGHFYTRPLAGSRGKEEVASLAQAQQLLLTSSKDLVEHAYVVSDIRAHLGAIPGLELAPERGPSVTETDSMYHLGTRIEATVPAGVKALDLALALHPTPAVGGSPTAKALELISQLEARDRGLYSGLVGWMDGSGRGRWNLVLRCGNLTDQELIVWAGAGIVAGSEPAAELAETEAKMQTLLAAAETALKPR</sequence>
<evidence type="ECO:0000313" key="7">
    <source>
        <dbReference type="EMBL" id="HIY95350.1"/>
    </source>
</evidence>
<dbReference type="SUPFAM" id="SSF56322">
    <property type="entry name" value="ADC synthase"/>
    <property type="match status" value="1"/>
</dbReference>
<dbReference type="EC" id="5.4.4.2" evidence="3"/>
<dbReference type="PANTHER" id="PTHR42839:SF2">
    <property type="entry name" value="ISOCHORISMATE SYNTHASE ENTC"/>
    <property type="match status" value="1"/>
</dbReference>
<comment type="similarity">
    <text evidence="2">Belongs to the isochorismate synthase family.</text>
</comment>
<keyword evidence="4" id="KW-0413">Isomerase</keyword>
<evidence type="ECO:0000256" key="3">
    <source>
        <dbReference type="ARBA" id="ARBA00012824"/>
    </source>
</evidence>
<evidence type="ECO:0000259" key="6">
    <source>
        <dbReference type="Pfam" id="PF00425"/>
    </source>
</evidence>
<evidence type="ECO:0000256" key="4">
    <source>
        <dbReference type="ARBA" id="ARBA00023235"/>
    </source>
</evidence>
<evidence type="ECO:0000256" key="1">
    <source>
        <dbReference type="ARBA" id="ARBA00000799"/>
    </source>
</evidence>
<dbReference type="GO" id="GO:0008909">
    <property type="term" value="F:isochorismate synthase activity"/>
    <property type="evidence" value="ECO:0007669"/>
    <property type="project" value="UniProtKB-EC"/>
</dbReference>
<evidence type="ECO:0000313" key="8">
    <source>
        <dbReference type="Proteomes" id="UP000824134"/>
    </source>
</evidence>
<dbReference type="InterPro" id="IPR005801">
    <property type="entry name" value="ADC_synthase"/>
</dbReference>
<reference evidence="7" key="1">
    <citation type="journal article" date="2021" name="PeerJ">
        <title>Extensive microbial diversity within the chicken gut microbiome revealed by metagenomics and culture.</title>
        <authorList>
            <person name="Gilroy R."/>
            <person name="Ravi A."/>
            <person name="Getino M."/>
            <person name="Pursley I."/>
            <person name="Horton D.L."/>
            <person name="Alikhan N.F."/>
            <person name="Baker D."/>
            <person name="Gharbi K."/>
            <person name="Hall N."/>
            <person name="Watson M."/>
            <person name="Adriaenssens E.M."/>
            <person name="Foster-Nyarko E."/>
            <person name="Jarju S."/>
            <person name="Secka A."/>
            <person name="Antonio M."/>
            <person name="Oren A."/>
            <person name="Chaudhuri R.R."/>
            <person name="La Ragione R."/>
            <person name="Hildebrand F."/>
            <person name="Pallen M.J."/>
        </authorList>
    </citation>
    <scope>NUCLEOTIDE SEQUENCE</scope>
    <source>
        <strain evidence="7">ChiHjej12B11-9195</strain>
    </source>
</reference>
<dbReference type="EMBL" id="DXCN01000050">
    <property type="protein sequence ID" value="HIY95350.1"/>
    <property type="molecule type" value="Genomic_DNA"/>
</dbReference>
<accession>A0A9D1ZT95</accession>
<dbReference type="PANTHER" id="PTHR42839">
    <property type="entry name" value="ISOCHORISMATE SYNTHASE ENTC"/>
    <property type="match status" value="1"/>
</dbReference>
<dbReference type="Pfam" id="PF00425">
    <property type="entry name" value="Chorismate_bind"/>
    <property type="match status" value="1"/>
</dbReference>
<dbReference type="Proteomes" id="UP000824134">
    <property type="component" value="Unassembled WGS sequence"/>
</dbReference>
<evidence type="ECO:0000256" key="5">
    <source>
        <dbReference type="ARBA" id="ARBA00041564"/>
    </source>
</evidence>
<organism evidence="7 8">
    <name type="scientific">Candidatus Rothia avicola</name>
    <dbReference type="NCBI Taxonomy" id="2840478"/>
    <lineage>
        <taxon>Bacteria</taxon>
        <taxon>Bacillati</taxon>
        <taxon>Actinomycetota</taxon>
        <taxon>Actinomycetes</taxon>
        <taxon>Micrococcales</taxon>
        <taxon>Micrococcaceae</taxon>
        <taxon>Rothia</taxon>
    </lineage>
</organism>
<dbReference type="AlphaFoldDB" id="A0A9D1ZT95"/>
<comment type="catalytic activity">
    <reaction evidence="1">
        <text>chorismate = isochorismate</text>
        <dbReference type="Rhea" id="RHEA:18985"/>
        <dbReference type="ChEBI" id="CHEBI:29748"/>
        <dbReference type="ChEBI" id="CHEBI:29780"/>
        <dbReference type="EC" id="5.4.4.2"/>
    </reaction>
</comment>